<dbReference type="PANTHER" id="PTHR36732">
    <property type="entry name" value="GLYCINE RICH PROTEIN 9-RELATED"/>
    <property type="match status" value="1"/>
</dbReference>
<evidence type="ECO:0000313" key="2">
    <source>
        <dbReference type="EMBL" id="PNW76347.1"/>
    </source>
</evidence>
<dbReference type="PANTHER" id="PTHR36732:SF1">
    <property type="entry name" value="GLYCINE RICH PROTEIN 9-RELATED"/>
    <property type="match status" value="1"/>
</dbReference>
<sequence>MQQPWRGMAHKATGGDDQPAAATSDFHDGEAAAAVAAAAAAADDDDDDDDLTPVDREALLARLTQPRAPDENFLLHLIWEPWARQTRYFHDRLAFITRPDFSQEDDMQYVLGLAIRSSMAVPSVSWAIPSAEALEVIAQQSGGRVVEVGAGTGYWAWLLARRGVDVVAVDNDSEYRFKTPPAEGKERQAEDKELPAEDKELPAEGKEPPAEGKEPPAEGKEPPVEGKEPPAEDKERPAEDKERPAEGKEPPAEGKEPPAEDKEPPAEGKEPPVEGKEPPVEGKEPPAEGKEPPAEGKEPPVEGKEPPAEGKEPPAEDKELLAEGKEPPAKKEGVHRFFRSMHVCDGPEFLVRHGGCPDRALLLCWARHDMGEASLAAYRGDTVVAVGEVDEGATWELKTWKHPEWRQVRRVPLPNWLGIRDDLRVYRRVAGQKEEEGGE</sequence>
<feature type="region of interest" description="Disordered" evidence="1">
    <location>
        <begin position="1"/>
        <end position="28"/>
    </location>
</feature>
<dbReference type="GeneID" id="5728591"/>
<dbReference type="SUPFAM" id="SSF53335">
    <property type="entry name" value="S-adenosyl-L-methionine-dependent methyltransferases"/>
    <property type="match status" value="1"/>
</dbReference>
<dbReference type="InterPro" id="IPR053373">
    <property type="entry name" value="GRP_receptor_kinase_reg"/>
</dbReference>
<dbReference type="KEGG" id="cre:CHLRE_12g552827v5"/>
<reference evidence="2 3" key="1">
    <citation type="journal article" date="2007" name="Science">
        <title>The Chlamydomonas genome reveals the evolution of key animal and plant functions.</title>
        <authorList>
            <person name="Merchant S.S."/>
            <person name="Prochnik S.E."/>
            <person name="Vallon O."/>
            <person name="Harris E.H."/>
            <person name="Karpowicz S.J."/>
            <person name="Witman G.B."/>
            <person name="Terry A."/>
            <person name="Salamov A."/>
            <person name="Fritz-Laylin L.K."/>
            <person name="Marechal-Drouard L."/>
            <person name="Marshall W.F."/>
            <person name="Qu L.H."/>
            <person name="Nelson D.R."/>
            <person name="Sanderfoot A.A."/>
            <person name="Spalding M.H."/>
            <person name="Kapitonov V.V."/>
            <person name="Ren Q."/>
            <person name="Ferris P."/>
            <person name="Lindquist E."/>
            <person name="Shapiro H."/>
            <person name="Lucas S.M."/>
            <person name="Grimwood J."/>
            <person name="Schmutz J."/>
            <person name="Cardol P."/>
            <person name="Cerutti H."/>
            <person name="Chanfreau G."/>
            <person name="Chen C.L."/>
            <person name="Cognat V."/>
            <person name="Croft M.T."/>
            <person name="Dent R."/>
            <person name="Dutcher S."/>
            <person name="Fernandez E."/>
            <person name="Fukuzawa H."/>
            <person name="Gonzalez-Ballester D."/>
            <person name="Gonzalez-Halphen D."/>
            <person name="Hallmann A."/>
            <person name="Hanikenne M."/>
            <person name="Hippler M."/>
            <person name="Inwood W."/>
            <person name="Jabbari K."/>
            <person name="Kalanon M."/>
            <person name="Kuras R."/>
            <person name="Lefebvre P.A."/>
            <person name="Lemaire S.D."/>
            <person name="Lobanov A.V."/>
            <person name="Lohr M."/>
            <person name="Manuell A."/>
            <person name="Meier I."/>
            <person name="Mets L."/>
            <person name="Mittag M."/>
            <person name="Mittelmeier T."/>
            <person name="Moroney J.V."/>
            <person name="Moseley J."/>
            <person name="Napoli C."/>
            <person name="Nedelcu A.M."/>
            <person name="Niyogi K."/>
            <person name="Novoselov S.V."/>
            <person name="Paulsen I.T."/>
            <person name="Pazour G."/>
            <person name="Purton S."/>
            <person name="Ral J.P."/>
            <person name="Riano-Pachon D.M."/>
            <person name="Riekhof W."/>
            <person name="Rymarquis L."/>
            <person name="Schroda M."/>
            <person name="Stern D."/>
            <person name="Umen J."/>
            <person name="Willows R."/>
            <person name="Wilson N."/>
            <person name="Zimmer S.L."/>
            <person name="Allmer J."/>
            <person name="Balk J."/>
            <person name="Bisova K."/>
            <person name="Chen C.J."/>
            <person name="Elias M."/>
            <person name="Gendler K."/>
            <person name="Hauser C."/>
            <person name="Lamb M.R."/>
            <person name="Ledford H."/>
            <person name="Long J.C."/>
            <person name="Minagawa J."/>
            <person name="Page M.D."/>
            <person name="Pan J."/>
            <person name="Pootakham W."/>
            <person name="Roje S."/>
            <person name="Rose A."/>
            <person name="Stahlberg E."/>
            <person name="Terauchi A.M."/>
            <person name="Yang P."/>
            <person name="Ball S."/>
            <person name="Bowler C."/>
            <person name="Dieckmann C.L."/>
            <person name="Gladyshev V.N."/>
            <person name="Green P."/>
            <person name="Jorgensen R."/>
            <person name="Mayfield S."/>
            <person name="Mueller-Roeber B."/>
            <person name="Rajamani S."/>
            <person name="Sayre R.T."/>
            <person name="Brokstein P."/>
            <person name="Dubchak I."/>
            <person name="Goodstein D."/>
            <person name="Hornick L."/>
            <person name="Huang Y.W."/>
            <person name="Jhaveri J."/>
            <person name="Luo Y."/>
            <person name="Martinez D."/>
            <person name="Ngau W.C."/>
            <person name="Otillar B."/>
            <person name="Poliakov A."/>
            <person name="Porter A."/>
            <person name="Szajkowski L."/>
            <person name="Werner G."/>
            <person name="Zhou K."/>
            <person name="Grigoriev I.V."/>
            <person name="Rokhsar D.S."/>
            <person name="Grossman A.R."/>
        </authorList>
    </citation>
    <scope>NUCLEOTIDE SEQUENCE [LARGE SCALE GENOMIC DNA]</scope>
    <source>
        <strain evidence="3">CC-503</strain>
    </source>
</reference>
<name>A0A2K3D743_CHLRE</name>
<dbReference type="STRING" id="3055.A0A2K3D743"/>
<dbReference type="InterPro" id="IPR029063">
    <property type="entry name" value="SAM-dependent_MTases_sf"/>
</dbReference>
<organism evidence="2 3">
    <name type="scientific">Chlamydomonas reinhardtii</name>
    <name type="common">Chlamydomonas smithii</name>
    <dbReference type="NCBI Taxonomy" id="3055"/>
    <lineage>
        <taxon>Eukaryota</taxon>
        <taxon>Viridiplantae</taxon>
        <taxon>Chlorophyta</taxon>
        <taxon>core chlorophytes</taxon>
        <taxon>Chlorophyceae</taxon>
        <taxon>CS clade</taxon>
        <taxon>Chlamydomonadales</taxon>
        <taxon>Chlamydomonadaceae</taxon>
        <taxon>Chlamydomonas</taxon>
    </lineage>
</organism>
<gene>
    <name evidence="2" type="ORF">CHLRE_12g552827v5</name>
</gene>
<dbReference type="Gramene" id="PNW76347">
    <property type="protein sequence ID" value="PNW76347"/>
    <property type="gene ID" value="CHLRE_12g552827v5"/>
</dbReference>
<dbReference type="Gene3D" id="3.40.50.150">
    <property type="entry name" value="Vaccinia Virus protein VP39"/>
    <property type="match status" value="1"/>
</dbReference>
<dbReference type="AlphaFoldDB" id="A0A2K3D743"/>
<proteinExistence type="predicted"/>
<dbReference type="OrthoDB" id="544602at2759"/>
<protein>
    <submittedName>
        <fullName evidence="2">Uncharacterized protein</fullName>
    </submittedName>
</protein>
<evidence type="ECO:0000256" key="1">
    <source>
        <dbReference type="SAM" id="MobiDB-lite"/>
    </source>
</evidence>
<dbReference type="Proteomes" id="UP000006906">
    <property type="component" value="Chromosome 12"/>
</dbReference>
<dbReference type="EMBL" id="CM008973">
    <property type="protein sequence ID" value="PNW76347.1"/>
    <property type="molecule type" value="Genomic_DNA"/>
</dbReference>
<dbReference type="InParanoid" id="A0A2K3D743"/>
<feature type="region of interest" description="Disordered" evidence="1">
    <location>
        <begin position="176"/>
        <end position="333"/>
    </location>
</feature>
<dbReference type="RefSeq" id="XP_042919266.1">
    <property type="nucleotide sequence ID" value="XM_043069026.1"/>
</dbReference>
<accession>A0A2K3D743</accession>
<evidence type="ECO:0000313" key="3">
    <source>
        <dbReference type="Proteomes" id="UP000006906"/>
    </source>
</evidence>
<keyword evidence="3" id="KW-1185">Reference proteome</keyword>